<comment type="caution">
    <text evidence="2">The sequence shown here is derived from an EMBL/GenBank/DDBJ whole genome shotgun (WGS) entry which is preliminary data.</text>
</comment>
<evidence type="ECO:0000256" key="1">
    <source>
        <dbReference type="SAM" id="MobiDB-lite"/>
    </source>
</evidence>
<gene>
    <name evidence="2" type="ORF">Goari_006277</name>
</gene>
<feature type="region of interest" description="Disordered" evidence="1">
    <location>
        <begin position="1"/>
        <end position="50"/>
    </location>
</feature>
<reference evidence="2 3" key="1">
    <citation type="journal article" date="2019" name="Genome Biol. Evol.">
        <title>Insights into the evolution of the New World diploid cottons (Gossypium, subgenus Houzingenia) based on genome sequencing.</title>
        <authorList>
            <person name="Grover C.E."/>
            <person name="Arick M.A. 2nd"/>
            <person name="Thrash A."/>
            <person name="Conover J.L."/>
            <person name="Sanders W.S."/>
            <person name="Peterson D.G."/>
            <person name="Frelichowski J.E."/>
            <person name="Scheffler J.A."/>
            <person name="Scheffler B.E."/>
            <person name="Wendel J.F."/>
        </authorList>
    </citation>
    <scope>NUCLEOTIDE SEQUENCE [LARGE SCALE GENOMIC DNA]</scope>
    <source>
        <strain evidence="2">185</strain>
        <tissue evidence="2">Leaf</tissue>
    </source>
</reference>
<name>A0A7J8XMJ6_GOSAI</name>
<evidence type="ECO:0000313" key="3">
    <source>
        <dbReference type="Proteomes" id="UP000593577"/>
    </source>
</evidence>
<protein>
    <submittedName>
        <fullName evidence="2">Uncharacterized protein</fullName>
    </submittedName>
</protein>
<keyword evidence="3" id="KW-1185">Reference proteome</keyword>
<feature type="compositionally biased region" description="Basic and acidic residues" evidence="1">
    <location>
        <begin position="1"/>
        <end position="22"/>
    </location>
</feature>
<proteinExistence type="predicted"/>
<accession>A0A7J8XMJ6</accession>
<evidence type="ECO:0000313" key="2">
    <source>
        <dbReference type="EMBL" id="MBA0688493.1"/>
    </source>
</evidence>
<dbReference type="Proteomes" id="UP000593577">
    <property type="component" value="Unassembled WGS sequence"/>
</dbReference>
<dbReference type="AlphaFoldDB" id="A0A7J8XMJ6"/>
<feature type="compositionally biased region" description="Basic residues" evidence="1">
    <location>
        <begin position="41"/>
        <end position="50"/>
    </location>
</feature>
<dbReference type="EMBL" id="JABFAA010000008">
    <property type="protein sequence ID" value="MBA0688493.1"/>
    <property type="molecule type" value="Genomic_DNA"/>
</dbReference>
<organism evidence="2 3">
    <name type="scientific">Gossypium aridum</name>
    <name type="common">American cotton</name>
    <name type="synonym">Erioxylum aridum</name>
    <dbReference type="NCBI Taxonomy" id="34290"/>
    <lineage>
        <taxon>Eukaryota</taxon>
        <taxon>Viridiplantae</taxon>
        <taxon>Streptophyta</taxon>
        <taxon>Embryophyta</taxon>
        <taxon>Tracheophyta</taxon>
        <taxon>Spermatophyta</taxon>
        <taxon>Magnoliopsida</taxon>
        <taxon>eudicotyledons</taxon>
        <taxon>Gunneridae</taxon>
        <taxon>Pentapetalae</taxon>
        <taxon>rosids</taxon>
        <taxon>malvids</taxon>
        <taxon>Malvales</taxon>
        <taxon>Malvaceae</taxon>
        <taxon>Malvoideae</taxon>
        <taxon>Gossypium</taxon>
    </lineage>
</organism>
<sequence length="50" mass="5839">MIPKEESNYHRCEADVSLDKMDVSTTQSQPSKPNQDNSTFSKKKKNRFMM</sequence>
<feature type="compositionally biased region" description="Polar residues" evidence="1">
    <location>
        <begin position="23"/>
        <end position="40"/>
    </location>
</feature>